<dbReference type="InterPro" id="IPR029032">
    <property type="entry name" value="AhpD-like"/>
</dbReference>
<dbReference type="GO" id="GO:0051920">
    <property type="term" value="F:peroxiredoxin activity"/>
    <property type="evidence" value="ECO:0007669"/>
    <property type="project" value="InterPro"/>
</dbReference>
<gene>
    <name evidence="2" type="ORF">CA260_18655</name>
</gene>
<evidence type="ECO:0000313" key="3">
    <source>
        <dbReference type="Proteomes" id="UP000248926"/>
    </source>
</evidence>
<dbReference type="EMBL" id="NFZS01000005">
    <property type="protein sequence ID" value="RAO74831.1"/>
    <property type="molecule type" value="Genomic_DNA"/>
</dbReference>
<dbReference type="SUPFAM" id="SSF69118">
    <property type="entry name" value="AhpD-like"/>
    <property type="match status" value="1"/>
</dbReference>
<evidence type="ECO:0000313" key="2">
    <source>
        <dbReference type="EMBL" id="RAO74831.1"/>
    </source>
</evidence>
<dbReference type="InterPro" id="IPR003779">
    <property type="entry name" value="CMD-like"/>
</dbReference>
<keyword evidence="3" id="KW-1185">Reference proteome</keyword>
<dbReference type="Gene3D" id="1.20.1290.10">
    <property type="entry name" value="AhpD-like"/>
    <property type="match status" value="1"/>
</dbReference>
<reference evidence="2 3" key="1">
    <citation type="journal article" date="2018" name="Genet. Mol. Biol.">
        <title>The genome sequence of Dyella jiangningensis FCAV SCS01 from a lignocellulose-decomposing microbial consortium metagenome reveals potential for biotechnological applications.</title>
        <authorList>
            <person name="Desiderato J.G."/>
            <person name="Alvarenga D.O."/>
            <person name="Constancio M.T.L."/>
            <person name="Alves L.M.C."/>
            <person name="Varani A.M."/>
        </authorList>
    </citation>
    <scope>NUCLEOTIDE SEQUENCE [LARGE SCALE GENOMIC DNA]</scope>
    <source>
        <strain evidence="2 3">FCAV SCS01</strain>
    </source>
</reference>
<feature type="domain" description="Carboxymuconolactone decarboxylase-like" evidence="1">
    <location>
        <begin position="17"/>
        <end position="98"/>
    </location>
</feature>
<dbReference type="InterPro" id="IPR052512">
    <property type="entry name" value="4CMD/NDH-1_regulator"/>
</dbReference>
<dbReference type="RefSeq" id="WP_111984587.1">
    <property type="nucleotide sequence ID" value="NZ_NFZS01000005.1"/>
</dbReference>
<dbReference type="OrthoDB" id="9801400at2"/>
<dbReference type="Pfam" id="PF02627">
    <property type="entry name" value="CMD"/>
    <property type="match status" value="1"/>
</dbReference>
<accession>A0A328P084</accession>
<dbReference type="PANTHER" id="PTHR33570:SF9">
    <property type="entry name" value="BLL4600 PROTEIN"/>
    <property type="match status" value="1"/>
</dbReference>
<dbReference type="Proteomes" id="UP000248926">
    <property type="component" value="Unassembled WGS sequence"/>
</dbReference>
<evidence type="ECO:0000259" key="1">
    <source>
        <dbReference type="Pfam" id="PF02627"/>
    </source>
</evidence>
<sequence>MTPPSDQGQRSVGDVAPTLAELTDRVLFDRIWQDPSLSPRDRSLATVSALIALGRTEQLPFHLQHAIDNGLSHDELATLITHLAFYAGWPAAASAVPRLRELARNAT</sequence>
<name>A0A328P084_9GAMM</name>
<organism evidence="2 3">
    <name type="scientific">Dyella jiangningensis</name>
    <dbReference type="NCBI Taxonomy" id="1379159"/>
    <lineage>
        <taxon>Bacteria</taxon>
        <taxon>Pseudomonadati</taxon>
        <taxon>Pseudomonadota</taxon>
        <taxon>Gammaproteobacteria</taxon>
        <taxon>Lysobacterales</taxon>
        <taxon>Rhodanobacteraceae</taxon>
        <taxon>Dyella</taxon>
    </lineage>
</organism>
<dbReference type="AlphaFoldDB" id="A0A328P084"/>
<dbReference type="PANTHER" id="PTHR33570">
    <property type="entry name" value="4-CARBOXYMUCONOLACTONE DECARBOXYLASE FAMILY PROTEIN"/>
    <property type="match status" value="1"/>
</dbReference>
<protein>
    <submittedName>
        <fullName evidence="2">4-carboxymuconolactone decarboxylase</fullName>
    </submittedName>
</protein>
<proteinExistence type="predicted"/>
<comment type="caution">
    <text evidence="2">The sequence shown here is derived from an EMBL/GenBank/DDBJ whole genome shotgun (WGS) entry which is preliminary data.</text>
</comment>